<dbReference type="EMBL" id="JAPQER010000002">
    <property type="protein sequence ID" value="MCY6483861.1"/>
    <property type="molecule type" value="Genomic_DNA"/>
</dbReference>
<accession>A0ABT4CXY2</accession>
<evidence type="ECO:0000313" key="2">
    <source>
        <dbReference type="EMBL" id="MCY6483861.1"/>
    </source>
</evidence>
<keyword evidence="1" id="KW-1133">Transmembrane helix</keyword>
<protein>
    <submittedName>
        <fullName evidence="2">Uncharacterized protein</fullName>
    </submittedName>
</protein>
<name>A0ABT4CXY2_9CLOT</name>
<feature type="transmembrane region" description="Helical" evidence="1">
    <location>
        <begin position="37"/>
        <end position="56"/>
    </location>
</feature>
<dbReference type="RefSeq" id="WP_268040136.1">
    <property type="nucleotide sequence ID" value="NZ_JAPQER010000002.1"/>
</dbReference>
<comment type="caution">
    <text evidence="2">The sequence shown here is derived from an EMBL/GenBank/DDBJ whole genome shotgun (WGS) entry which is preliminary data.</text>
</comment>
<keyword evidence="3" id="KW-1185">Reference proteome</keyword>
<sequence length="152" mass="17237">MLYKLNVHNIFKTMLGVKVANPEQVFSSTASVGSLSMILHGGVWVCSIPLIVAAIIKSVKLNKRNHQDFSDFHMEKGIIVKVIDTHTRINKTKAYKISLNIPYYQGEEYEVTKEFLVPAHILHTIAIGNEVNLKINPKKREDVYIQSEYGIL</sequence>
<evidence type="ECO:0000313" key="3">
    <source>
        <dbReference type="Proteomes" id="UP001078443"/>
    </source>
</evidence>
<keyword evidence="1" id="KW-0812">Transmembrane</keyword>
<dbReference type="Proteomes" id="UP001078443">
    <property type="component" value="Unassembled WGS sequence"/>
</dbReference>
<reference evidence="2" key="1">
    <citation type="submission" date="2022-12" db="EMBL/GenBank/DDBJ databases">
        <authorList>
            <person name="Wang J."/>
        </authorList>
    </citation>
    <scope>NUCLEOTIDE SEQUENCE</scope>
    <source>
        <strain evidence="2">HY-45-18</strain>
    </source>
</reference>
<gene>
    <name evidence="2" type="ORF">OW763_05795</name>
</gene>
<evidence type="ECO:0000256" key="1">
    <source>
        <dbReference type="SAM" id="Phobius"/>
    </source>
</evidence>
<keyword evidence="1" id="KW-0472">Membrane</keyword>
<organism evidence="2 3">
    <name type="scientific">Clostridium aestuarii</name>
    <dbReference type="NCBI Taxonomy" id="338193"/>
    <lineage>
        <taxon>Bacteria</taxon>
        <taxon>Bacillati</taxon>
        <taxon>Bacillota</taxon>
        <taxon>Clostridia</taxon>
        <taxon>Eubacteriales</taxon>
        <taxon>Clostridiaceae</taxon>
        <taxon>Clostridium</taxon>
    </lineage>
</organism>
<proteinExistence type="predicted"/>